<dbReference type="AlphaFoldDB" id="A0A1P9WR95"/>
<protein>
    <submittedName>
        <fullName evidence="2">Uncharacterized protein</fullName>
    </submittedName>
</protein>
<dbReference type="PROSITE" id="PS51257">
    <property type="entry name" value="PROKAR_LIPOPROTEIN"/>
    <property type="match status" value="1"/>
</dbReference>
<evidence type="ECO:0000313" key="3">
    <source>
        <dbReference type="Proteomes" id="UP000187941"/>
    </source>
</evidence>
<evidence type="ECO:0000313" key="2">
    <source>
        <dbReference type="EMBL" id="AQG77889.1"/>
    </source>
</evidence>
<name>A0A1P9WR95_9BACT</name>
<organism evidence="2 3">
    <name type="scientific">Spirosoma montaniterrae</name>
    <dbReference type="NCBI Taxonomy" id="1178516"/>
    <lineage>
        <taxon>Bacteria</taxon>
        <taxon>Pseudomonadati</taxon>
        <taxon>Bacteroidota</taxon>
        <taxon>Cytophagia</taxon>
        <taxon>Cytophagales</taxon>
        <taxon>Cytophagaceae</taxon>
        <taxon>Spirosoma</taxon>
    </lineage>
</organism>
<keyword evidence="1" id="KW-0732">Signal</keyword>
<feature type="chain" id="PRO_5012523881" evidence="1">
    <location>
        <begin position="21"/>
        <end position="278"/>
    </location>
</feature>
<dbReference type="Proteomes" id="UP000187941">
    <property type="component" value="Chromosome"/>
</dbReference>
<feature type="signal peptide" evidence="1">
    <location>
        <begin position="1"/>
        <end position="20"/>
    </location>
</feature>
<dbReference type="RefSeq" id="WP_077129316.1">
    <property type="nucleotide sequence ID" value="NZ_CP014263.1"/>
</dbReference>
<dbReference type="OrthoDB" id="998120at2"/>
<gene>
    <name evidence="2" type="ORF">AWR27_00075</name>
</gene>
<dbReference type="EMBL" id="CP014263">
    <property type="protein sequence ID" value="AQG77889.1"/>
    <property type="molecule type" value="Genomic_DNA"/>
</dbReference>
<dbReference type="KEGG" id="smon:AWR27_00075"/>
<keyword evidence="3" id="KW-1185">Reference proteome</keyword>
<reference evidence="2 3" key="1">
    <citation type="submission" date="2016-01" db="EMBL/GenBank/DDBJ databases">
        <authorList>
            <person name="Oliw E.H."/>
        </authorList>
    </citation>
    <scope>NUCLEOTIDE SEQUENCE [LARGE SCALE GENOMIC DNA]</scope>
    <source>
        <strain evidence="2 3">DY10</strain>
    </source>
</reference>
<accession>A0A1P9WR95</accession>
<proteinExistence type="predicted"/>
<dbReference type="STRING" id="1178516.AWR27_00075"/>
<evidence type="ECO:0000256" key="1">
    <source>
        <dbReference type="SAM" id="SignalP"/>
    </source>
</evidence>
<sequence>MKPQLILAALLLFLSGCTRPATTLQRTKAADFDRALADSLLTLGFENEALYTLMSDLKPMSTLCDISLPLGRTDSAGVHDAIRPDQKAAYLTKLARWQTVLDALETPDVGFIIHPFRQDYDGKRIMQVSAYRRSRVQRMVADNQAFFGQWGFVPNSEPELVMHTIEYENQFDRWRGYGYLFGYPRHAVDFFVEAGKTQAATKGFVKRDFFQIPVASGKTGHFTYALPKGMKPTETDSTLYRQAGQVLERYRQLRPKYVGADTKLRALALWQDLQKTKP</sequence>